<evidence type="ECO:0000256" key="4">
    <source>
        <dbReference type="ARBA" id="ARBA00022723"/>
    </source>
</evidence>
<keyword evidence="4" id="KW-0479">Metal-binding</keyword>
<evidence type="ECO:0000256" key="6">
    <source>
        <dbReference type="ARBA" id="ARBA00023002"/>
    </source>
</evidence>
<comment type="pathway">
    <text evidence="11">Porphyrin-containing compound metabolism.</text>
</comment>
<keyword evidence="7" id="KW-0408">Iron</keyword>
<keyword evidence="3 12" id="KW-0812">Transmembrane</keyword>
<evidence type="ECO:0000313" key="14">
    <source>
        <dbReference type="Proteomes" id="UP001500902"/>
    </source>
</evidence>
<feature type="transmembrane region" description="Helical" evidence="12">
    <location>
        <begin position="155"/>
        <end position="178"/>
    </location>
</feature>
<dbReference type="PANTHER" id="PTHR35457:SF1">
    <property type="entry name" value="HEME A SYNTHASE"/>
    <property type="match status" value="1"/>
</dbReference>
<dbReference type="Proteomes" id="UP001500902">
    <property type="component" value="Unassembled WGS sequence"/>
</dbReference>
<keyword evidence="6" id="KW-0560">Oxidoreductase</keyword>
<evidence type="ECO:0000256" key="3">
    <source>
        <dbReference type="ARBA" id="ARBA00022692"/>
    </source>
</evidence>
<dbReference type="InterPro" id="IPR003780">
    <property type="entry name" value="COX15/CtaA_fam"/>
</dbReference>
<evidence type="ECO:0000256" key="12">
    <source>
        <dbReference type="SAM" id="Phobius"/>
    </source>
</evidence>
<dbReference type="PANTHER" id="PTHR35457">
    <property type="entry name" value="HEME A SYNTHASE"/>
    <property type="match status" value="1"/>
</dbReference>
<evidence type="ECO:0000256" key="1">
    <source>
        <dbReference type="ARBA" id="ARBA00004141"/>
    </source>
</evidence>
<protein>
    <submittedName>
        <fullName evidence="13">COX15/CtaA family protein</fullName>
    </submittedName>
</protein>
<keyword evidence="9 12" id="KW-0472">Membrane</keyword>
<feature type="transmembrane region" description="Helical" evidence="12">
    <location>
        <begin position="184"/>
        <end position="201"/>
    </location>
</feature>
<feature type="transmembrane region" description="Helical" evidence="12">
    <location>
        <begin position="126"/>
        <end position="143"/>
    </location>
</feature>
<evidence type="ECO:0000256" key="10">
    <source>
        <dbReference type="ARBA" id="ARBA00023157"/>
    </source>
</evidence>
<evidence type="ECO:0000313" key="13">
    <source>
        <dbReference type="EMBL" id="GAA3650762.1"/>
    </source>
</evidence>
<evidence type="ECO:0000256" key="2">
    <source>
        <dbReference type="ARBA" id="ARBA00022475"/>
    </source>
</evidence>
<comment type="caution">
    <text evidence="13">The sequence shown here is derived from an EMBL/GenBank/DDBJ whole genome shotgun (WGS) entry which is preliminary data.</text>
</comment>
<evidence type="ECO:0000256" key="9">
    <source>
        <dbReference type="ARBA" id="ARBA00023136"/>
    </source>
</evidence>
<keyword evidence="2" id="KW-1003">Cell membrane</keyword>
<name>A0ABP7B663_9ACTN</name>
<dbReference type="Pfam" id="PF02628">
    <property type="entry name" value="COX15-CtaA"/>
    <property type="match status" value="1"/>
</dbReference>
<sequence>MFPMADQLVGGVFPMADQLVNGVFPMAGPSGRAPTIDDVKPSTDAPKLLARFLASFWTPTTRSMRGWAMASVVVNAGITVTGAGVRVTASGLGCPTWPRCTPDSFIPVAHPEVSPLNMAVEFGNRLLTFLVLAVGVACVLAALRLAPRRTSLVRLAWLQPVGIVAQALWGGLVVNTMLNPFTVGTHYLISSGLIAACWLLYARAGEGDGPVLRVAHGDIRRLGHGLLAAVFALLVIGVVVSGTGPHSGDAMASRFDLDIEAVARLHADMAYVVVGLTFALLFALHVTNAPRPARRAAMGLFGVELLQGVIGYTQYFLAVPAALVLLHVLGSTVVWIAALRVVTSLRTRDRTDSPVSHSPTEAAAAV</sequence>
<keyword evidence="5 12" id="KW-1133">Transmembrane helix</keyword>
<proteinExistence type="predicted"/>
<feature type="transmembrane region" description="Helical" evidence="12">
    <location>
        <begin position="321"/>
        <end position="342"/>
    </location>
</feature>
<feature type="transmembrane region" description="Helical" evidence="12">
    <location>
        <begin position="222"/>
        <end position="241"/>
    </location>
</feature>
<evidence type="ECO:0000256" key="11">
    <source>
        <dbReference type="ARBA" id="ARBA00023444"/>
    </source>
</evidence>
<accession>A0ABP7B663</accession>
<dbReference type="EMBL" id="BAAAZP010000017">
    <property type="protein sequence ID" value="GAA3650762.1"/>
    <property type="molecule type" value="Genomic_DNA"/>
</dbReference>
<comment type="subcellular location">
    <subcellularLocation>
        <location evidence="1">Membrane</location>
        <topology evidence="1">Multi-pass membrane protein</topology>
    </subcellularLocation>
</comment>
<evidence type="ECO:0000256" key="5">
    <source>
        <dbReference type="ARBA" id="ARBA00022989"/>
    </source>
</evidence>
<reference evidence="14" key="1">
    <citation type="journal article" date="2019" name="Int. J. Syst. Evol. Microbiol.">
        <title>The Global Catalogue of Microorganisms (GCM) 10K type strain sequencing project: providing services to taxonomists for standard genome sequencing and annotation.</title>
        <authorList>
            <consortium name="The Broad Institute Genomics Platform"/>
            <consortium name="The Broad Institute Genome Sequencing Center for Infectious Disease"/>
            <person name="Wu L."/>
            <person name="Ma J."/>
        </authorList>
    </citation>
    <scope>NUCLEOTIDE SEQUENCE [LARGE SCALE GENOMIC DNA]</scope>
    <source>
        <strain evidence="14">JCM 16904</strain>
    </source>
</reference>
<feature type="transmembrane region" description="Helical" evidence="12">
    <location>
        <begin position="261"/>
        <end position="284"/>
    </location>
</feature>
<keyword evidence="14" id="KW-1185">Reference proteome</keyword>
<dbReference type="InterPro" id="IPR050450">
    <property type="entry name" value="COX15/CtaA_HemeA_synthase"/>
</dbReference>
<organism evidence="13 14">
    <name type="scientific">Nonomuraea antimicrobica</name>
    <dbReference type="NCBI Taxonomy" id="561173"/>
    <lineage>
        <taxon>Bacteria</taxon>
        <taxon>Bacillati</taxon>
        <taxon>Actinomycetota</taxon>
        <taxon>Actinomycetes</taxon>
        <taxon>Streptosporangiales</taxon>
        <taxon>Streptosporangiaceae</taxon>
        <taxon>Nonomuraea</taxon>
    </lineage>
</organism>
<feature type="transmembrane region" description="Helical" evidence="12">
    <location>
        <begin position="296"/>
        <end position="315"/>
    </location>
</feature>
<gene>
    <name evidence="13" type="ORF">GCM10022224_011990</name>
</gene>
<keyword evidence="10" id="KW-1015">Disulfide bond</keyword>
<keyword evidence="8" id="KW-0350">Heme biosynthesis</keyword>
<evidence type="ECO:0000256" key="7">
    <source>
        <dbReference type="ARBA" id="ARBA00023004"/>
    </source>
</evidence>
<evidence type="ECO:0000256" key="8">
    <source>
        <dbReference type="ARBA" id="ARBA00023133"/>
    </source>
</evidence>